<evidence type="ECO:0000313" key="3">
    <source>
        <dbReference type="Proteomes" id="UP001341281"/>
    </source>
</evidence>
<dbReference type="SUPFAM" id="SSF56672">
    <property type="entry name" value="DNA/RNA polymerases"/>
    <property type="match status" value="1"/>
</dbReference>
<organism evidence="2 3">
    <name type="scientific">Paspalum notatum var. saurae</name>
    <dbReference type="NCBI Taxonomy" id="547442"/>
    <lineage>
        <taxon>Eukaryota</taxon>
        <taxon>Viridiplantae</taxon>
        <taxon>Streptophyta</taxon>
        <taxon>Embryophyta</taxon>
        <taxon>Tracheophyta</taxon>
        <taxon>Spermatophyta</taxon>
        <taxon>Magnoliopsida</taxon>
        <taxon>Liliopsida</taxon>
        <taxon>Poales</taxon>
        <taxon>Poaceae</taxon>
        <taxon>PACMAD clade</taxon>
        <taxon>Panicoideae</taxon>
        <taxon>Andropogonodae</taxon>
        <taxon>Paspaleae</taxon>
        <taxon>Paspalinae</taxon>
        <taxon>Paspalum</taxon>
    </lineage>
</organism>
<accession>A0AAQ3SQ25</accession>
<dbReference type="Pfam" id="PF07727">
    <property type="entry name" value="RVT_2"/>
    <property type="match status" value="2"/>
</dbReference>
<feature type="domain" description="Reverse transcriptase Ty1/copia-type" evidence="1">
    <location>
        <begin position="83"/>
        <end position="222"/>
    </location>
</feature>
<dbReference type="InterPro" id="IPR043502">
    <property type="entry name" value="DNA/RNA_pol_sf"/>
</dbReference>
<name>A0AAQ3SQ25_PASNO</name>
<feature type="domain" description="Reverse transcriptase Ty1/copia-type" evidence="1">
    <location>
        <begin position="23"/>
        <end position="78"/>
    </location>
</feature>
<dbReference type="Proteomes" id="UP001341281">
    <property type="component" value="Chromosome 02"/>
</dbReference>
<keyword evidence="3" id="KW-1185">Reference proteome</keyword>
<evidence type="ECO:0000259" key="1">
    <source>
        <dbReference type="Pfam" id="PF07727"/>
    </source>
</evidence>
<proteinExistence type="predicted"/>
<dbReference type="InterPro" id="IPR013103">
    <property type="entry name" value="RVT_2"/>
</dbReference>
<evidence type="ECO:0000313" key="2">
    <source>
        <dbReference type="EMBL" id="WVZ58713.1"/>
    </source>
</evidence>
<gene>
    <name evidence="2" type="ORF">U9M48_008953</name>
</gene>
<reference evidence="2 3" key="1">
    <citation type="submission" date="2024-02" db="EMBL/GenBank/DDBJ databases">
        <title>High-quality chromosome-scale genome assembly of Pensacola bahiagrass (Paspalum notatum Flugge var. saurae).</title>
        <authorList>
            <person name="Vega J.M."/>
            <person name="Podio M."/>
            <person name="Orjuela J."/>
            <person name="Siena L.A."/>
            <person name="Pessino S.C."/>
            <person name="Combes M.C."/>
            <person name="Mariac C."/>
            <person name="Albertini E."/>
            <person name="Pupilli F."/>
            <person name="Ortiz J.P.A."/>
            <person name="Leblanc O."/>
        </authorList>
    </citation>
    <scope>NUCLEOTIDE SEQUENCE [LARGE SCALE GENOMIC DNA]</scope>
    <source>
        <strain evidence="2">R1</strain>
        <tissue evidence="2">Leaf</tissue>
    </source>
</reference>
<sequence>MESPDSEKWLEAMRSKMNSMKDNQVWNLVDLPDGVKVIENKSVFKRKFDMDGRVHIHKARLVAKGFRQIHGIDYDETFFTSCDPEGFVDPKNVRKVCKLQKSIYGLKQASRSWNLCFDEVVKEFGFIKNEEQPCLHKKASGSALVFLVLYVDDILLIGNDIPMLESVKASSMKDLGEADYISGIKIYRDRSKKLIGLSQSIYIDKMLKRFNMHDSKKGFLPLSPGTTLRKTQCPMT</sequence>
<dbReference type="AlphaFoldDB" id="A0AAQ3SQ25"/>
<protein>
    <recommendedName>
        <fullName evidence="1">Reverse transcriptase Ty1/copia-type domain-containing protein</fullName>
    </recommendedName>
</protein>
<dbReference type="EMBL" id="CP144746">
    <property type="protein sequence ID" value="WVZ58713.1"/>
    <property type="molecule type" value="Genomic_DNA"/>
</dbReference>